<dbReference type="EMBL" id="BMSV01000006">
    <property type="protein sequence ID" value="GGQ13793.1"/>
    <property type="molecule type" value="Genomic_DNA"/>
</dbReference>
<evidence type="ECO:0000259" key="6">
    <source>
        <dbReference type="PROSITE" id="PS50931"/>
    </source>
</evidence>
<evidence type="ECO:0000313" key="8">
    <source>
        <dbReference type="Proteomes" id="UP000654123"/>
    </source>
</evidence>
<feature type="compositionally biased region" description="Low complexity" evidence="5">
    <location>
        <begin position="330"/>
        <end position="345"/>
    </location>
</feature>
<dbReference type="PRINTS" id="PR00039">
    <property type="entry name" value="HTHLYSR"/>
</dbReference>
<evidence type="ECO:0000256" key="3">
    <source>
        <dbReference type="ARBA" id="ARBA00023125"/>
    </source>
</evidence>
<keyword evidence="4" id="KW-0804">Transcription</keyword>
<evidence type="ECO:0000313" key="7">
    <source>
        <dbReference type="EMBL" id="GGQ13793.1"/>
    </source>
</evidence>
<dbReference type="PANTHER" id="PTHR30346:SF0">
    <property type="entry name" value="HCA OPERON TRANSCRIPTIONAL ACTIVATOR HCAR"/>
    <property type="match status" value="1"/>
</dbReference>
<reference evidence="7" key="1">
    <citation type="journal article" date="2014" name="Int. J. Syst. Evol. Microbiol.">
        <title>Complete genome sequence of Corynebacterium casei LMG S-19264T (=DSM 44701T), isolated from a smear-ripened cheese.</title>
        <authorList>
            <consortium name="US DOE Joint Genome Institute (JGI-PGF)"/>
            <person name="Walter F."/>
            <person name="Albersmeier A."/>
            <person name="Kalinowski J."/>
            <person name="Ruckert C."/>
        </authorList>
    </citation>
    <scope>NUCLEOTIDE SEQUENCE</scope>
    <source>
        <strain evidence="7">JCM 4335</strain>
    </source>
</reference>
<dbReference type="Gene3D" id="1.10.10.10">
    <property type="entry name" value="Winged helix-like DNA-binding domain superfamily/Winged helix DNA-binding domain"/>
    <property type="match status" value="1"/>
</dbReference>
<dbReference type="InterPro" id="IPR036390">
    <property type="entry name" value="WH_DNA-bd_sf"/>
</dbReference>
<dbReference type="GO" id="GO:0032993">
    <property type="term" value="C:protein-DNA complex"/>
    <property type="evidence" value="ECO:0007669"/>
    <property type="project" value="TreeGrafter"/>
</dbReference>
<dbReference type="PANTHER" id="PTHR30346">
    <property type="entry name" value="TRANSCRIPTIONAL DUAL REGULATOR HCAR-RELATED"/>
    <property type="match status" value="1"/>
</dbReference>
<dbReference type="InterPro" id="IPR005119">
    <property type="entry name" value="LysR_subst-bd"/>
</dbReference>
<comment type="similarity">
    <text evidence="1">Belongs to the LysR transcriptional regulatory family.</text>
</comment>
<name>A0A918ELF2_9ACTN</name>
<dbReference type="InterPro" id="IPR000847">
    <property type="entry name" value="LysR_HTH_N"/>
</dbReference>
<dbReference type="GO" id="GO:0003677">
    <property type="term" value="F:DNA binding"/>
    <property type="evidence" value="ECO:0007669"/>
    <property type="project" value="UniProtKB-KW"/>
</dbReference>
<keyword evidence="3" id="KW-0238">DNA-binding</keyword>
<sequence>MRGKGIDTLMASMSVTGRQAGEAMPTDPSTQQLRMFLALAEELHFGRAAGRVFVSQPALSRQIRALEELLGVALVERSTRRVRLTGAGEALLPPARAAVHAADVLREAAREASRHDTDRLVVGSYLSALPALRILFDALRQRDGVPAVEWRDVDNVDQANALLDGRVDAVVCYAPLPDGVRTLRLGTEERYVCLPESHPLAERAAVTLAELDGLPVIGFSPDLNPRWRAFWAADPRPGGTPVTYTSHAVTTLESCITHVGLGHGIRFIPASCRHLMPRPGVRYVPVSDLPPCHAVLAWPAARPAPPALAPLLRVLRDRTRTTAVGRRPDGTPGWWWETTTPAPAG</sequence>
<protein>
    <submittedName>
        <fullName evidence="7">LysR family transcriptional regulator</fullName>
    </submittedName>
</protein>
<dbReference type="FunFam" id="1.10.10.10:FF:000001">
    <property type="entry name" value="LysR family transcriptional regulator"/>
    <property type="match status" value="1"/>
</dbReference>
<proteinExistence type="inferred from homology"/>
<dbReference type="GO" id="GO:0003700">
    <property type="term" value="F:DNA-binding transcription factor activity"/>
    <property type="evidence" value="ECO:0007669"/>
    <property type="project" value="InterPro"/>
</dbReference>
<keyword evidence="8" id="KW-1185">Reference proteome</keyword>
<dbReference type="PROSITE" id="PS50931">
    <property type="entry name" value="HTH_LYSR"/>
    <property type="match status" value="1"/>
</dbReference>
<reference evidence="7" key="2">
    <citation type="submission" date="2020-09" db="EMBL/GenBank/DDBJ databases">
        <authorList>
            <person name="Sun Q."/>
            <person name="Ohkuma M."/>
        </authorList>
    </citation>
    <scope>NUCLEOTIDE SEQUENCE</scope>
    <source>
        <strain evidence="7">JCM 4335</strain>
    </source>
</reference>
<evidence type="ECO:0000256" key="2">
    <source>
        <dbReference type="ARBA" id="ARBA00023015"/>
    </source>
</evidence>
<dbReference type="Proteomes" id="UP000654123">
    <property type="component" value="Unassembled WGS sequence"/>
</dbReference>
<feature type="domain" description="HTH lysR-type" evidence="6">
    <location>
        <begin position="28"/>
        <end position="85"/>
    </location>
</feature>
<feature type="region of interest" description="Disordered" evidence="5">
    <location>
        <begin position="323"/>
        <end position="345"/>
    </location>
</feature>
<comment type="caution">
    <text evidence="7">The sequence shown here is derived from an EMBL/GenBank/DDBJ whole genome shotgun (WGS) entry which is preliminary data.</text>
</comment>
<dbReference type="SUPFAM" id="SSF46785">
    <property type="entry name" value="Winged helix' DNA-binding domain"/>
    <property type="match status" value="1"/>
</dbReference>
<organism evidence="7 8">
    <name type="scientific">Streptomyces roseolilacinus</name>
    <dbReference type="NCBI Taxonomy" id="66904"/>
    <lineage>
        <taxon>Bacteria</taxon>
        <taxon>Bacillati</taxon>
        <taxon>Actinomycetota</taxon>
        <taxon>Actinomycetes</taxon>
        <taxon>Kitasatosporales</taxon>
        <taxon>Streptomycetaceae</taxon>
        <taxon>Streptomyces</taxon>
    </lineage>
</organism>
<gene>
    <name evidence="7" type="ORF">GCM10010249_35800</name>
</gene>
<dbReference type="InterPro" id="IPR036388">
    <property type="entry name" value="WH-like_DNA-bd_sf"/>
</dbReference>
<dbReference type="AlphaFoldDB" id="A0A918ELF2"/>
<keyword evidence="2" id="KW-0805">Transcription regulation</keyword>
<evidence type="ECO:0000256" key="5">
    <source>
        <dbReference type="SAM" id="MobiDB-lite"/>
    </source>
</evidence>
<accession>A0A918ELF2</accession>
<dbReference type="SUPFAM" id="SSF53850">
    <property type="entry name" value="Periplasmic binding protein-like II"/>
    <property type="match status" value="1"/>
</dbReference>
<dbReference type="CDD" id="cd08414">
    <property type="entry name" value="PBP2_LTTR_aromatics_like"/>
    <property type="match status" value="1"/>
</dbReference>
<evidence type="ECO:0000256" key="1">
    <source>
        <dbReference type="ARBA" id="ARBA00009437"/>
    </source>
</evidence>
<dbReference type="Pfam" id="PF00126">
    <property type="entry name" value="HTH_1"/>
    <property type="match status" value="1"/>
</dbReference>
<dbReference type="Gene3D" id="3.40.190.10">
    <property type="entry name" value="Periplasmic binding protein-like II"/>
    <property type="match status" value="2"/>
</dbReference>
<evidence type="ECO:0000256" key="4">
    <source>
        <dbReference type="ARBA" id="ARBA00023163"/>
    </source>
</evidence>
<dbReference type="Pfam" id="PF03466">
    <property type="entry name" value="LysR_substrate"/>
    <property type="match status" value="1"/>
</dbReference>